<gene>
    <name evidence="13" type="ORF">H8Z82_04775</name>
</gene>
<keyword evidence="5 10" id="KW-0547">Nucleotide-binding</keyword>
<evidence type="ECO:0000256" key="3">
    <source>
        <dbReference type="ARBA" id="ARBA00022598"/>
    </source>
</evidence>
<reference evidence="13 14" key="1">
    <citation type="submission" date="2020-08" db="EMBL/GenBank/DDBJ databases">
        <title>Genome public.</title>
        <authorList>
            <person name="Liu C."/>
            <person name="Sun Q."/>
        </authorList>
    </citation>
    <scope>NUCLEOTIDE SEQUENCE [LARGE SCALE GENOMIC DNA]</scope>
    <source>
        <strain evidence="13 14">M29</strain>
    </source>
</reference>
<dbReference type="NCBIfam" id="TIGR01499">
    <property type="entry name" value="folC"/>
    <property type="match status" value="1"/>
</dbReference>
<protein>
    <recommendedName>
        <fullName evidence="2">tetrahydrofolate synthase</fullName>
        <ecNumber evidence="2">6.3.2.17</ecNumber>
    </recommendedName>
    <alternativeName>
        <fullName evidence="8">Tetrahydrofolylpolyglutamate synthase</fullName>
    </alternativeName>
</protein>
<dbReference type="InterPro" id="IPR018109">
    <property type="entry name" value="Folylpolyglutamate_synth_CS"/>
</dbReference>
<dbReference type="InterPro" id="IPR036615">
    <property type="entry name" value="Mur_ligase_C_dom_sf"/>
</dbReference>
<keyword evidence="6 10" id="KW-0067">ATP-binding</keyword>
<feature type="domain" description="Mur ligase central" evidence="12">
    <location>
        <begin position="45"/>
        <end position="266"/>
    </location>
</feature>
<dbReference type="InterPro" id="IPR036565">
    <property type="entry name" value="Mur-like_cat_sf"/>
</dbReference>
<dbReference type="RefSeq" id="WP_186994434.1">
    <property type="nucleotide sequence ID" value="NZ_JACOQG010000005.1"/>
</dbReference>
<evidence type="ECO:0000256" key="2">
    <source>
        <dbReference type="ARBA" id="ARBA00013025"/>
    </source>
</evidence>
<dbReference type="PANTHER" id="PTHR11136:SF0">
    <property type="entry name" value="DIHYDROFOLATE SYNTHETASE-RELATED"/>
    <property type="match status" value="1"/>
</dbReference>
<keyword evidence="4" id="KW-0479">Metal-binding</keyword>
<organism evidence="13 14">
    <name type="scientific">Blautia difficilis</name>
    <dbReference type="NCBI Taxonomy" id="2763027"/>
    <lineage>
        <taxon>Bacteria</taxon>
        <taxon>Bacillati</taxon>
        <taxon>Bacillota</taxon>
        <taxon>Clostridia</taxon>
        <taxon>Lachnospirales</taxon>
        <taxon>Lachnospiraceae</taxon>
        <taxon>Blautia</taxon>
    </lineage>
</organism>
<dbReference type="PIRSF" id="PIRSF001563">
    <property type="entry name" value="Folylpolyglu_synth"/>
    <property type="match status" value="1"/>
</dbReference>
<feature type="domain" description="Mur ligase C-terminal" evidence="11">
    <location>
        <begin position="293"/>
        <end position="413"/>
    </location>
</feature>
<dbReference type="InterPro" id="IPR013221">
    <property type="entry name" value="Mur_ligase_cen"/>
</dbReference>
<sequence length="437" mass="48253">MNYQESREYIDRVTREIPSVLGLEHMRELMKRLGNPQEDLKYVHIAGTNGKGSVIAFLYSALSQAGYCVGRYVSPTLYSYRGRIAVAGQMIDRDSFALYLTQVADAIRVMTADGFPHPTAFEIETAVAFLYFKNKGCDLVLLEVGMGGNLDATNIINNTLLAVLVSISMDHMSFLGNTLSEIAEKKAGIIKEGSHVVTVRQKPEVMEVICEKCRSNHAECTVADAAQAQVIEEGVEGQTIIYEKECYRIPLAGIYQKENAVAALNALKVLDGLGFPTTAEQKKEGLEKVSWNGRFTVLDTEPLFVVDGAHNPAAADMLVQSIEHYFKGKRLIYIMGVFSDKDYQSVIRKTAPLADQIFTIQTPDNVRALPAQKLAEAIKEINPHVEAAESVEAAVKKAYGLAEDKDVILAFGSLSFIGIMTEAVEEEKKKRKEQQND</sequence>
<evidence type="ECO:0000256" key="6">
    <source>
        <dbReference type="ARBA" id="ARBA00022840"/>
    </source>
</evidence>
<dbReference type="Gene3D" id="3.40.1190.10">
    <property type="entry name" value="Mur-like, catalytic domain"/>
    <property type="match status" value="1"/>
</dbReference>
<evidence type="ECO:0000256" key="1">
    <source>
        <dbReference type="ARBA" id="ARBA00008276"/>
    </source>
</evidence>
<proteinExistence type="inferred from homology"/>
<evidence type="ECO:0000313" key="14">
    <source>
        <dbReference type="Proteomes" id="UP000649826"/>
    </source>
</evidence>
<name>A0ABR7IG24_9FIRM</name>
<dbReference type="Gene3D" id="3.90.190.20">
    <property type="entry name" value="Mur ligase, C-terminal domain"/>
    <property type="match status" value="1"/>
</dbReference>
<dbReference type="SUPFAM" id="SSF53623">
    <property type="entry name" value="MurD-like peptide ligases, catalytic domain"/>
    <property type="match status" value="1"/>
</dbReference>
<dbReference type="EMBL" id="JACOQG010000005">
    <property type="protein sequence ID" value="MBC5778979.1"/>
    <property type="molecule type" value="Genomic_DNA"/>
</dbReference>
<evidence type="ECO:0000259" key="12">
    <source>
        <dbReference type="Pfam" id="PF08245"/>
    </source>
</evidence>
<dbReference type="SUPFAM" id="SSF53244">
    <property type="entry name" value="MurD-like peptide ligases, peptide-binding domain"/>
    <property type="match status" value="1"/>
</dbReference>
<evidence type="ECO:0000256" key="7">
    <source>
        <dbReference type="ARBA" id="ARBA00022842"/>
    </source>
</evidence>
<dbReference type="Pfam" id="PF08245">
    <property type="entry name" value="Mur_ligase_M"/>
    <property type="match status" value="1"/>
</dbReference>
<keyword evidence="7" id="KW-0460">Magnesium</keyword>
<dbReference type="InterPro" id="IPR001645">
    <property type="entry name" value="Folylpolyglutamate_synth"/>
</dbReference>
<evidence type="ECO:0000313" key="13">
    <source>
        <dbReference type="EMBL" id="MBC5778979.1"/>
    </source>
</evidence>
<comment type="caution">
    <text evidence="13">The sequence shown here is derived from an EMBL/GenBank/DDBJ whole genome shotgun (WGS) entry which is preliminary data.</text>
</comment>
<dbReference type="PANTHER" id="PTHR11136">
    <property type="entry name" value="FOLYLPOLYGLUTAMATE SYNTHASE-RELATED"/>
    <property type="match status" value="1"/>
</dbReference>
<dbReference type="PROSITE" id="PS01012">
    <property type="entry name" value="FOLYLPOLYGLU_SYNT_2"/>
    <property type="match status" value="1"/>
</dbReference>
<dbReference type="Proteomes" id="UP000649826">
    <property type="component" value="Unassembled WGS sequence"/>
</dbReference>
<accession>A0ABR7IG24</accession>
<dbReference type="InterPro" id="IPR004101">
    <property type="entry name" value="Mur_ligase_C"/>
</dbReference>
<evidence type="ECO:0000256" key="9">
    <source>
        <dbReference type="ARBA" id="ARBA00047493"/>
    </source>
</evidence>
<evidence type="ECO:0000259" key="11">
    <source>
        <dbReference type="Pfam" id="PF02875"/>
    </source>
</evidence>
<evidence type="ECO:0000256" key="5">
    <source>
        <dbReference type="ARBA" id="ARBA00022741"/>
    </source>
</evidence>
<dbReference type="EC" id="6.3.2.17" evidence="2"/>
<evidence type="ECO:0000256" key="8">
    <source>
        <dbReference type="ARBA" id="ARBA00030592"/>
    </source>
</evidence>
<dbReference type="Pfam" id="PF02875">
    <property type="entry name" value="Mur_ligase_C"/>
    <property type="match status" value="1"/>
</dbReference>
<keyword evidence="3 10" id="KW-0436">Ligase</keyword>
<evidence type="ECO:0000256" key="4">
    <source>
        <dbReference type="ARBA" id="ARBA00022723"/>
    </source>
</evidence>
<evidence type="ECO:0000256" key="10">
    <source>
        <dbReference type="PIRNR" id="PIRNR001563"/>
    </source>
</evidence>
<keyword evidence="14" id="KW-1185">Reference proteome</keyword>
<comment type="similarity">
    <text evidence="1 10">Belongs to the folylpolyglutamate synthase family.</text>
</comment>
<comment type="catalytic activity">
    <reaction evidence="9">
        <text>(6S)-5,6,7,8-tetrahydrofolyl-(gamma-L-Glu)(n) + L-glutamate + ATP = (6S)-5,6,7,8-tetrahydrofolyl-(gamma-L-Glu)(n+1) + ADP + phosphate + H(+)</text>
        <dbReference type="Rhea" id="RHEA:10580"/>
        <dbReference type="Rhea" id="RHEA-COMP:14738"/>
        <dbReference type="Rhea" id="RHEA-COMP:14740"/>
        <dbReference type="ChEBI" id="CHEBI:15378"/>
        <dbReference type="ChEBI" id="CHEBI:29985"/>
        <dbReference type="ChEBI" id="CHEBI:30616"/>
        <dbReference type="ChEBI" id="CHEBI:43474"/>
        <dbReference type="ChEBI" id="CHEBI:141005"/>
        <dbReference type="ChEBI" id="CHEBI:456216"/>
        <dbReference type="EC" id="6.3.2.17"/>
    </reaction>
</comment>